<dbReference type="Proteomes" id="UP000585363">
    <property type="component" value="Unassembled WGS sequence"/>
</dbReference>
<dbReference type="AlphaFoldDB" id="A0A848MIM8"/>
<dbReference type="InterPro" id="IPR025543">
    <property type="entry name" value="Dodecin-like"/>
</dbReference>
<feature type="domain" description="YdgH/BhsA/McbA-like" evidence="6">
    <location>
        <begin position="35"/>
        <end position="86"/>
    </location>
</feature>
<dbReference type="NCBIfam" id="NF047859">
    <property type="entry name" value="StressCuResBhsA"/>
    <property type="match status" value="1"/>
</dbReference>
<dbReference type="InterPro" id="IPR036275">
    <property type="entry name" value="YdgH-like_sf"/>
</dbReference>
<evidence type="ECO:0000313" key="8">
    <source>
        <dbReference type="Proteomes" id="UP000585363"/>
    </source>
</evidence>
<proteinExistence type="inferred from homology"/>
<evidence type="ECO:0000256" key="3">
    <source>
        <dbReference type="ARBA" id="ARBA00022764"/>
    </source>
</evidence>
<dbReference type="Gene3D" id="3.30.1660.10">
    <property type="entry name" value="Flavin-binding protein dodecin"/>
    <property type="match status" value="1"/>
</dbReference>
<name>A0A848MIM8_9GAMM</name>
<dbReference type="Pfam" id="PF07338">
    <property type="entry name" value="YdgH_BhsA-like"/>
    <property type="match status" value="1"/>
</dbReference>
<dbReference type="PANTHER" id="PTHR34156">
    <property type="entry name" value="OUTER MEMBRANE PROTEIN-RELATED-RELATED"/>
    <property type="match status" value="1"/>
</dbReference>
<keyword evidence="8" id="KW-1185">Reference proteome</keyword>
<gene>
    <name evidence="7" type="ORF">GW590_15655</name>
</gene>
<organism evidence="7 8">
    <name type="scientific">Rouxiella aceris</name>
    <dbReference type="NCBI Taxonomy" id="2703884"/>
    <lineage>
        <taxon>Bacteria</taxon>
        <taxon>Pseudomonadati</taxon>
        <taxon>Pseudomonadota</taxon>
        <taxon>Gammaproteobacteria</taxon>
        <taxon>Enterobacterales</taxon>
        <taxon>Yersiniaceae</taxon>
        <taxon>Rouxiella</taxon>
    </lineage>
</organism>
<keyword evidence="2 5" id="KW-0732">Signal</keyword>
<evidence type="ECO:0000256" key="4">
    <source>
        <dbReference type="ARBA" id="ARBA00038138"/>
    </source>
</evidence>
<comment type="caution">
    <text evidence="7">The sequence shown here is derived from an EMBL/GenBank/DDBJ whole genome shotgun (WGS) entry which is preliminary data.</text>
</comment>
<feature type="chain" id="PRO_5032403060" evidence="5">
    <location>
        <begin position="23"/>
        <end position="86"/>
    </location>
</feature>
<accession>A0A848MIM8</accession>
<evidence type="ECO:0000256" key="5">
    <source>
        <dbReference type="SAM" id="SignalP"/>
    </source>
</evidence>
<dbReference type="PANTHER" id="PTHR34156:SF1">
    <property type="entry name" value="PERIPLASMIC PROTEIN"/>
    <property type="match status" value="1"/>
</dbReference>
<dbReference type="GO" id="GO:0042597">
    <property type="term" value="C:periplasmic space"/>
    <property type="evidence" value="ECO:0007669"/>
    <property type="project" value="UniProtKB-SubCell"/>
</dbReference>
<sequence>MKSIKYFAVAATLSLASFASFAAQSVSEQPADHAQKIGVITANGHTNLDSLESSLANQAKLAGASSYRITSVTGNNRMSASAVIYK</sequence>
<comment type="subcellular location">
    <subcellularLocation>
        <location evidence="1">Periplasm</location>
    </subcellularLocation>
</comment>
<dbReference type="EMBL" id="JAADJU010000008">
    <property type="protein sequence ID" value="NMP28298.1"/>
    <property type="molecule type" value="Genomic_DNA"/>
</dbReference>
<reference evidence="7 8" key="1">
    <citation type="submission" date="2020-01" db="EMBL/GenBank/DDBJ databases">
        <authorList>
            <person name="Lee S.D."/>
        </authorList>
    </citation>
    <scope>NUCLEOTIDE SEQUENCE [LARGE SCALE GENOMIC DNA]</scope>
    <source>
        <strain evidence="7 8">SAP-1</strain>
    </source>
</reference>
<keyword evidence="3" id="KW-0574">Periplasm</keyword>
<reference evidence="7 8" key="2">
    <citation type="submission" date="2020-06" db="EMBL/GenBank/DDBJ databases">
        <title>Polyphasic characterization of a Rahnella strain isolated from tree sap.</title>
        <authorList>
            <person name="Kim I.S."/>
        </authorList>
    </citation>
    <scope>NUCLEOTIDE SEQUENCE [LARGE SCALE GENOMIC DNA]</scope>
    <source>
        <strain evidence="7 8">SAP-1</strain>
    </source>
</reference>
<comment type="similarity">
    <text evidence="4">Belongs to the BhsA/McbA family.</text>
</comment>
<evidence type="ECO:0000256" key="1">
    <source>
        <dbReference type="ARBA" id="ARBA00004418"/>
    </source>
</evidence>
<dbReference type="InterPro" id="IPR051096">
    <property type="entry name" value="BhsA/McbA_stress_biofilm_assoc"/>
</dbReference>
<evidence type="ECO:0000259" key="6">
    <source>
        <dbReference type="Pfam" id="PF07338"/>
    </source>
</evidence>
<dbReference type="RefSeq" id="WP_169404003.1">
    <property type="nucleotide sequence ID" value="NZ_JAADJU010000008.1"/>
</dbReference>
<evidence type="ECO:0000313" key="7">
    <source>
        <dbReference type="EMBL" id="NMP28298.1"/>
    </source>
</evidence>
<dbReference type="SUPFAM" id="SSF159871">
    <property type="entry name" value="YdgH-like"/>
    <property type="match status" value="1"/>
</dbReference>
<feature type="signal peptide" evidence="5">
    <location>
        <begin position="1"/>
        <end position="22"/>
    </location>
</feature>
<evidence type="ECO:0000256" key="2">
    <source>
        <dbReference type="ARBA" id="ARBA00022729"/>
    </source>
</evidence>
<protein>
    <submittedName>
        <fullName evidence="7">DUF1471 domain-containing protein</fullName>
    </submittedName>
</protein>
<dbReference type="InterPro" id="IPR010854">
    <property type="entry name" value="YdgH/BhsA/McbA-like_dom"/>
</dbReference>